<evidence type="ECO:0000256" key="1">
    <source>
        <dbReference type="SAM" id="SignalP"/>
    </source>
</evidence>
<feature type="chain" id="PRO_5026044448" evidence="1">
    <location>
        <begin position="26"/>
        <end position="89"/>
    </location>
</feature>
<reference evidence="2" key="1">
    <citation type="journal article" date="2020" name="Stud. Mycol.">
        <title>101 Dothideomycetes genomes: a test case for predicting lifestyles and emergence of pathogens.</title>
        <authorList>
            <person name="Haridas S."/>
            <person name="Albert R."/>
            <person name="Binder M."/>
            <person name="Bloem J."/>
            <person name="Labutti K."/>
            <person name="Salamov A."/>
            <person name="Andreopoulos B."/>
            <person name="Baker S."/>
            <person name="Barry K."/>
            <person name="Bills G."/>
            <person name="Bluhm B."/>
            <person name="Cannon C."/>
            <person name="Castanera R."/>
            <person name="Culley D."/>
            <person name="Daum C."/>
            <person name="Ezra D."/>
            <person name="Gonzalez J."/>
            <person name="Henrissat B."/>
            <person name="Kuo A."/>
            <person name="Liang C."/>
            <person name="Lipzen A."/>
            <person name="Lutzoni F."/>
            <person name="Magnuson J."/>
            <person name="Mondo S."/>
            <person name="Nolan M."/>
            <person name="Ohm R."/>
            <person name="Pangilinan J."/>
            <person name="Park H.-J."/>
            <person name="Ramirez L."/>
            <person name="Alfaro M."/>
            <person name="Sun H."/>
            <person name="Tritt A."/>
            <person name="Yoshinaga Y."/>
            <person name="Zwiers L.-H."/>
            <person name="Turgeon B."/>
            <person name="Goodwin S."/>
            <person name="Spatafora J."/>
            <person name="Crous P."/>
            <person name="Grigoriev I."/>
        </authorList>
    </citation>
    <scope>NUCLEOTIDE SEQUENCE</scope>
    <source>
        <strain evidence="2">CBS 279.74</strain>
    </source>
</reference>
<name>A0A6G1KD48_9PLEO</name>
<evidence type="ECO:0000313" key="2">
    <source>
        <dbReference type="EMBL" id="KAF2710806.1"/>
    </source>
</evidence>
<sequence>MMMMSWMDGWMNGWMGFGICTHSLADCLAVLENPIHLKQESEPVYQWKPSIIVYHHHQSPPFTGLISYYLLLLLLLAKPCETVHISHSS</sequence>
<dbReference type="AlphaFoldDB" id="A0A6G1KD48"/>
<organism evidence="2 3">
    <name type="scientific">Pleomassaria siparia CBS 279.74</name>
    <dbReference type="NCBI Taxonomy" id="1314801"/>
    <lineage>
        <taxon>Eukaryota</taxon>
        <taxon>Fungi</taxon>
        <taxon>Dikarya</taxon>
        <taxon>Ascomycota</taxon>
        <taxon>Pezizomycotina</taxon>
        <taxon>Dothideomycetes</taxon>
        <taxon>Pleosporomycetidae</taxon>
        <taxon>Pleosporales</taxon>
        <taxon>Pleomassariaceae</taxon>
        <taxon>Pleomassaria</taxon>
    </lineage>
</organism>
<accession>A0A6G1KD48</accession>
<protein>
    <submittedName>
        <fullName evidence="2">Uncharacterized protein</fullName>
    </submittedName>
</protein>
<gene>
    <name evidence="2" type="ORF">K504DRAFT_236196</name>
</gene>
<evidence type="ECO:0000313" key="3">
    <source>
        <dbReference type="Proteomes" id="UP000799428"/>
    </source>
</evidence>
<keyword evidence="1" id="KW-0732">Signal</keyword>
<feature type="signal peptide" evidence="1">
    <location>
        <begin position="1"/>
        <end position="25"/>
    </location>
</feature>
<dbReference type="EMBL" id="MU005768">
    <property type="protein sequence ID" value="KAF2710806.1"/>
    <property type="molecule type" value="Genomic_DNA"/>
</dbReference>
<dbReference type="Proteomes" id="UP000799428">
    <property type="component" value="Unassembled WGS sequence"/>
</dbReference>
<proteinExistence type="predicted"/>
<keyword evidence="3" id="KW-1185">Reference proteome</keyword>